<keyword evidence="1" id="KW-0472">Membrane</keyword>
<dbReference type="EMBL" id="FN649732">
    <property type="protein sequence ID" value="CBN73963.1"/>
    <property type="molecule type" value="Genomic_DNA"/>
</dbReference>
<evidence type="ECO:0000256" key="1">
    <source>
        <dbReference type="SAM" id="Phobius"/>
    </source>
</evidence>
<evidence type="ECO:0000313" key="3">
    <source>
        <dbReference type="EMBL" id="CBN73963.1"/>
    </source>
</evidence>
<feature type="transmembrane region" description="Helical" evidence="1">
    <location>
        <begin position="47"/>
        <end position="66"/>
    </location>
</feature>
<accession>D8LTR6</accession>
<dbReference type="InterPro" id="IPR044926">
    <property type="entry name" value="RGS_subdomain_2"/>
</dbReference>
<keyword evidence="1" id="KW-1133">Transmembrane helix</keyword>
<evidence type="ECO:0000313" key="4">
    <source>
        <dbReference type="Proteomes" id="UP000002630"/>
    </source>
</evidence>
<feature type="transmembrane region" description="Helical" evidence="1">
    <location>
        <begin position="162"/>
        <end position="180"/>
    </location>
</feature>
<dbReference type="Pfam" id="PF00615">
    <property type="entry name" value="RGS"/>
    <property type="match status" value="1"/>
</dbReference>
<dbReference type="PANTHER" id="PTHR10845">
    <property type="entry name" value="REGULATOR OF G PROTEIN SIGNALING"/>
    <property type="match status" value="1"/>
</dbReference>
<dbReference type="InterPro" id="IPR016137">
    <property type="entry name" value="RGS"/>
</dbReference>
<dbReference type="InParanoid" id="D8LTR6"/>
<keyword evidence="1" id="KW-0812">Transmembrane</keyword>
<evidence type="ECO:0000259" key="2">
    <source>
        <dbReference type="PROSITE" id="PS50132"/>
    </source>
</evidence>
<organism evidence="3 4">
    <name type="scientific">Ectocarpus siliculosus</name>
    <name type="common">Brown alga</name>
    <name type="synonym">Conferva siliculosa</name>
    <dbReference type="NCBI Taxonomy" id="2880"/>
    <lineage>
        <taxon>Eukaryota</taxon>
        <taxon>Sar</taxon>
        <taxon>Stramenopiles</taxon>
        <taxon>Ochrophyta</taxon>
        <taxon>PX clade</taxon>
        <taxon>Phaeophyceae</taxon>
        <taxon>Ectocarpales</taxon>
        <taxon>Ectocarpaceae</taxon>
        <taxon>Ectocarpus</taxon>
    </lineage>
</organism>
<dbReference type="SUPFAM" id="SSF48097">
    <property type="entry name" value="Regulator of G-protein signaling, RGS"/>
    <property type="match status" value="1"/>
</dbReference>
<dbReference type="PANTHER" id="PTHR10845:SF192">
    <property type="entry name" value="DOUBLE HIT, ISOFORM B"/>
    <property type="match status" value="1"/>
</dbReference>
<name>D8LTR6_ECTSI</name>
<feature type="transmembrane region" description="Helical" evidence="1">
    <location>
        <begin position="12"/>
        <end position="35"/>
    </location>
</feature>
<feature type="transmembrane region" description="Helical" evidence="1">
    <location>
        <begin position="127"/>
        <end position="150"/>
    </location>
</feature>
<feature type="transmembrane region" description="Helical" evidence="1">
    <location>
        <begin position="192"/>
        <end position="213"/>
    </location>
</feature>
<feature type="domain" description="RGS" evidence="2">
    <location>
        <begin position="299"/>
        <end position="433"/>
    </location>
</feature>
<dbReference type="OrthoDB" id="2114679at2759"/>
<protein>
    <submittedName>
        <fullName evidence="3">Developmental regulator FlbA</fullName>
    </submittedName>
</protein>
<keyword evidence="4" id="KW-1185">Reference proteome</keyword>
<dbReference type="Proteomes" id="UP000002630">
    <property type="component" value="Linkage Group LG07"/>
</dbReference>
<dbReference type="EMBL" id="FN649137">
    <property type="protein sequence ID" value="CBN73963.1"/>
    <property type="molecule type" value="Genomic_DNA"/>
</dbReference>
<reference evidence="3 4" key="1">
    <citation type="journal article" date="2010" name="Nature">
        <title>The Ectocarpus genome and the independent evolution of multicellularity in brown algae.</title>
        <authorList>
            <person name="Cock J.M."/>
            <person name="Sterck L."/>
            <person name="Rouze P."/>
            <person name="Scornet D."/>
            <person name="Allen A.E."/>
            <person name="Amoutzias G."/>
            <person name="Anthouard V."/>
            <person name="Artiguenave F."/>
            <person name="Aury J.M."/>
            <person name="Badger J.H."/>
            <person name="Beszteri B."/>
            <person name="Billiau K."/>
            <person name="Bonnet E."/>
            <person name="Bothwell J.H."/>
            <person name="Bowler C."/>
            <person name="Boyen C."/>
            <person name="Brownlee C."/>
            <person name="Carrano C.J."/>
            <person name="Charrier B."/>
            <person name="Cho G.Y."/>
            <person name="Coelho S.M."/>
            <person name="Collen J."/>
            <person name="Corre E."/>
            <person name="Da Silva C."/>
            <person name="Delage L."/>
            <person name="Delaroque N."/>
            <person name="Dittami S.M."/>
            <person name="Doulbeau S."/>
            <person name="Elias M."/>
            <person name="Farnham G."/>
            <person name="Gachon C.M."/>
            <person name="Gschloessl B."/>
            <person name="Heesch S."/>
            <person name="Jabbari K."/>
            <person name="Jubin C."/>
            <person name="Kawai H."/>
            <person name="Kimura K."/>
            <person name="Kloareg B."/>
            <person name="Kupper F.C."/>
            <person name="Lang D."/>
            <person name="Le Bail A."/>
            <person name="Leblanc C."/>
            <person name="Lerouge P."/>
            <person name="Lohr M."/>
            <person name="Lopez P.J."/>
            <person name="Martens C."/>
            <person name="Maumus F."/>
            <person name="Michel G."/>
            <person name="Miranda-Saavedra D."/>
            <person name="Morales J."/>
            <person name="Moreau H."/>
            <person name="Motomura T."/>
            <person name="Nagasato C."/>
            <person name="Napoli C.A."/>
            <person name="Nelson D.R."/>
            <person name="Nyvall-Collen P."/>
            <person name="Peters A.F."/>
            <person name="Pommier C."/>
            <person name="Potin P."/>
            <person name="Poulain J."/>
            <person name="Quesneville H."/>
            <person name="Read B."/>
            <person name="Rensing S.A."/>
            <person name="Ritter A."/>
            <person name="Rousvoal S."/>
            <person name="Samanta M."/>
            <person name="Samson G."/>
            <person name="Schroeder D.C."/>
            <person name="Segurens B."/>
            <person name="Strittmatter M."/>
            <person name="Tonon T."/>
            <person name="Tregear J.W."/>
            <person name="Valentin K."/>
            <person name="von Dassow P."/>
            <person name="Yamagishi T."/>
            <person name="Van de Peer Y."/>
            <person name="Wincker P."/>
        </authorList>
    </citation>
    <scope>NUCLEOTIDE SEQUENCE [LARGE SCALE GENOMIC DNA]</scope>
    <source>
        <strain evidence="4">Ec32 / CCAP1310/4</strain>
    </source>
</reference>
<dbReference type="SMART" id="SM00315">
    <property type="entry name" value="RGS"/>
    <property type="match status" value="1"/>
</dbReference>
<gene>
    <name evidence="3" type="ORF">Esi_0009_0111</name>
</gene>
<dbReference type="InterPro" id="IPR036305">
    <property type="entry name" value="RGS_sf"/>
</dbReference>
<dbReference type="Gene3D" id="1.10.167.10">
    <property type="entry name" value="Regulator of G-protein Signalling 4, domain 2"/>
    <property type="match status" value="1"/>
</dbReference>
<dbReference type="eggNOG" id="ENOG502SERP">
    <property type="taxonomic scope" value="Eukaryota"/>
</dbReference>
<dbReference type="PROSITE" id="PS50132">
    <property type="entry name" value="RGS"/>
    <property type="match status" value="1"/>
</dbReference>
<feature type="transmembrane region" description="Helical" evidence="1">
    <location>
        <begin position="86"/>
        <end position="107"/>
    </location>
</feature>
<proteinExistence type="predicted"/>
<sequence>MGSDGYVLAIDIFILAAATVYSFVCLGFIAAMWSLRRNFFIVLRSPLLACTLGLCITLRFEFLLFAHTLHWGHSGLVASHGVTNMIEFPVLLISEFALVMSAVRLLVMFFPKLRAKWGRFTREKDLVYGLVCAYILMEGALWSGVAAVGVSRTGGVLATLELFSGSTTVVAGVLVGGRLNKVDDLLHMSTDIRVVGMLLLLMSCVHAGLHYVSMSPMEYKYYTIVLMALSHPPIVWLTNIRPVREVERNIPARRRSRKDFQLPSPYRRWSTKNIRVGVAADENNNSLPWNGEVYLDDNRLTSIMNFQPLREAFGEFCRRSLCGESFQFLVDVEEFKDLIADSAAEETEKSFGGFGGYLAVVNDYIKDGSHSEVNIASTTKRSIMQHMKFTAYAALKLEDRKDIFGPAEREIKIVLADNLLNKFLVSDPYTKVVDFEGLT</sequence>
<dbReference type="AlphaFoldDB" id="D8LTR6"/>